<gene>
    <name evidence="1" type="ORF">GCM10025789_08960</name>
</gene>
<organism evidence="1 2">
    <name type="scientific">Tessaracoccus lubricantis</name>
    <dbReference type="NCBI Taxonomy" id="545543"/>
    <lineage>
        <taxon>Bacteria</taxon>
        <taxon>Bacillati</taxon>
        <taxon>Actinomycetota</taxon>
        <taxon>Actinomycetes</taxon>
        <taxon>Propionibacteriales</taxon>
        <taxon>Propionibacteriaceae</taxon>
        <taxon>Tessaracoccus</taxon>
    </lineage>
</organism>
<reference evidence="2" key="1">
    <citation type="journal article" date="2019" name="Int. J. Syst. Evol. Microbiol.">
        <title>The Global Catalogue of Microorganisms (GCM) 10K type strain sequencing project: providing services to taxonomists for standard genome sequencing and annotation.</title>
        <authorList>
            <consortium name="The Broad Institute Genomics Platform"/>
            <consortium name="The Broad Institute Genome Sequencing Center for Infectious Disease"/>
            <person name="Wu L."/>
            <person name="Ma J."/>
        </authorList>
    </citation>
    <scope>NUCLEOTIDE SEQUENCE [LARGE SCALE GENOMIC DNA]</scope>
    <source>
        <strain evidence="2">JCM 19125</strain>
    </source>
</reference>
<dbReference type="Proteomes" id="UP001501521">
    <property type="component" value="Unassembled WGS sequence"/>
</dbReference>
<dbReference type="RefSeq" id="WP_386085015.1">
    <property type="nucleotide sequence ID" value="NZ_JBHTIX010000026.1"/>
</dbReference>
<comment type="caution">
    <text evidence="1">The sequence shown here is derived from an EMBL/GenBank/DDBJ whole genome shotgun (WGS) entry which is preliminary data.</text>
</comment>
<accession>A0ABP9F6A3</accession>
<proteinExistence type="predicted"/>
<evidence type="ECO:0000313" key="2">
    <source>
        <dbReference type="Proteomes" id="UP001501521"/>
    </source>
</evidence>
<sequence>MHSLQLERIPVLEERLLERSPRLGLLERIAMRIGLWMLIWSVRFDRSEDDRLVNQEYLDREARELHYLQLLERNRPF</sequence>
<name>A0ABP9F6A3_9ACTN</name>
<dbReference type="EMBL" id="BAABLV010000014">
    <property type="protein sequence ID" value="GAA4893944.1"/>
    <property type="molecule type" value="Genomic_DNA"/>
</dbReference>
<evidence type="ECO:0000313" key="1">
    <source>
        <dbReference type="EMBL" id="GAA4893944.1"/>
    </source>
</evidence>
<keyword evidence="2" id="KW-1185">Reference proteome</keyword>
<protein>
    <submittedName>
        <fullName evidence="1">Uncharacterized protein</fullName>
    </submittedName>
</protein>